<evidence type="ECO:0000256" key="1">
    <source>
        <dbReference type="SAM" id="SignalP"/>
    </source>
</evidence>
<reference evidence="4 5" key="1">
    <citation type="submission" date="2020-09" db="EMBL/GenBank/DDBJ databases">
        <title>Flavimobilis rhizosphaerae sp. nov., isolated from rhizosphere soil of Spartina alterniflora.</title>
        <authorList>
            <person name="Hanqin C."/>
        </authorList>
    </citation>
    <scope>NUCLEOTIDE SEQUENCE [LARGE SCALE GENOMIC DNA]</scope>
    <source>
        <strain evidence="4 5">GY 10621</strain>
    </source>
</reference>
<feature type="signal peptide" evidence="1">
    <location>
        <begin position="1"/>
        <end position="32"/>
    </location>
</feature>
<feature type="chain" id="PRO_5046029810" evidence="1">
    <location>
        <begin position="33"/>
        <end position="435"/>
    </location>
</feature>
<accession>A0ABR9DSF3</accession>
<keyword evidence="4" id="KW-0378">Hydrolase</keyword>
<evidence type="ECO:0000259" key="2">
    <source>
        <dbReference type="Pfam" id="PF03372"/>
    </source>
</evidence>
<dbReference type="SUPFAM" id="SSF49265">
    <property type="entry name" value="Fibronectin type III"/>
    <property type="match status" value="1"/>
</dbReference>
<dbReference type="SUPFAM" id="SSF56219">
    <property type="entry name" value="DNase I-like"/>
    <property type="match status" value="1"/>
</dbReference>
<dbReference type="InterPro" id="IPR036116">
    <property type="entry name" value="FN3_sf"/>
</dbReference>
<feature type="domain" description="Endonuclease/exonuclease/phosphatase" evidence="2">
    <location>
        <begin position="158"/>
        <end position="424"/>
    </location>
</feature>
<dbReference type="Gene3D" id="3.60.10.10">
    <property type="entry name" value="Endonuclease/exonuclease/phosphatase"/>
    <property type="match status" value="1"/>
</dbReference>
<dbReference type="EMBL" id="JACZDF010000006">
    <property type="protein sequence ID" value="MBD9700013.1"/>
    <property type="molecule type" value="Genomic_DNA"/>
</dbReference>
<gene>
    <name evidence="4" type="ORF">IGS67_11005</name>
</gene>
<comment type="caution">
    <text evidence="4">The sequence shown here is derived from an EMBL/GenBank/DDBJ whole genome shotgun (WGS) entry which is preliminary data.</text>
</comment>
<dbReference type="InterPro" id="IPR013783">
    <property type="entry name" value="Ig-like_fold"/>
</dbReference>
<dbReference type="Gene3D" id="2.60.40.10">
    <property type="entry name" value="Immunoglobulins"/>
    <property type="match status" value="1"/>
</dbReference>
<feature type="domain" description="Interferon/interleukin receptor" evidence="3">
    <location>
        <begin position="86"/>
        <end position="141"/>
    </location>
</feature>
<dbReference type="Pfam" id="PF09294">
    <property type="entry name" value="Interfer-bind"/>
    <property type="match status" value="1"/>
</dbReference>
<evidence type="ECO:0000313" key="4">
    <source>
        <dbReference type="EMBL" id="MBD9700013.1"/>
    </source>
</evidence>
<sequence length="435" mass="46167">MLLARARRPIVLVLATVAALVLTLPAAAPASAALPKAGAPWVTAQSVTGGTVTLSISWPRVKGATRYEVDLVASRSGKALSGAQITRSSATRTRSFAATKGTTQKARLTRLKPGTVYCVVVRGLRGPRTVGPRSAPHCRMTTERDRAATKGRERLAVATYNVCSGCASGKLPAWGPSRAARVADRIARLTVGTSKRRADVVTIQEGDRALAENEERGDLENALAGTFTRGCKPGDGTGDAYDNNVGVLLRDATLTAVPGTAGGMTFEAFDDDATHGACWVEARSRATGRTYAFVGLHVDERAGADANRKRETAAVHAAVTKALPGRTVIYAGDTNSSRSRNVDGPRIALAGKGYDDAYDVALRYQSHPHQNSAIGTSGTMRTSTLWGDHIDRVLVPRGVTVTAWKVDHRLSSRTRYATPLASDHDPVIVELRLPR</sequence>
<keyword evidence="1" id="KW-0732">Signal</keyword>
<dbReference type="RefSeq" id="WP_192280893.1">
    <property type="nucleotide sequence ID" value="NZ_JACZDF010000006.1"/>
</dbReference>
<protein>
    <submittedName>
        <fullName evidence="4">Endonuclease/exonuclease/phosphatase family protein</fullName>
    </submittedName>
</protein>
<evidence type="ECO:0000259" key="3">
    <source>
        <dbReference type="Pfam" id="PF09294"/>
    </source>
</evidence>
<dbReference type="InterPro" id="IPR036691">
    <property type="entry name" value="Endo/exonu/phosph_ase_sf"/>
</dbReference>
<dbReference type="Proteomes" id="UP000642107">
    <property type="component" value="Unassembled WGS sequence"/>
</dbReference>
<dbReference type="Pfam" id="PF03372">
    <property type="entry name" value="Exo_endo_phos"/>
    <property type="match status" value="1"/>
</dbReference>
<dbReference type="GO" id="GO:0004519">
    <property type="term" value="F:endonuclease activity"/>
    <property type="evidence" value="ECO:0007669"/>
    <property type="project" value="UniProtKB-KW"/>
</dbReference>
<name>A0ABR9DSF3_9MICO</name>
<dbReference type="InterPro" id="IPR015373">
    <property type="entry name" value="Interferon/interleukin_rcp_dom"/>
</dbReference>
<proteinExistence type="predicted"/>
<organism evidence="4 5">
    <name type="scientific">Flavimobilis rhizosphaerae</name>
    <dbReference type="NCBI Taxonomy" id="2775421"/>
    <lineage>
        <taxon>Bacteria</taxon>
        <taxon>Bacillati</taxon>
        <taxon>Actinomycetota</taxon>
        <taxon>Actinomycetes</taxon>
        <taxon>Micrococcales</taxon>
        <taxon>Jonesiaceae</taxon>
        <taxon>Flavimobilis</taxon>
    </lineage>
</organism>
<keyword evidence="4" id="KW-0255">Endonuclease</keyword>
<keyword evidence="5" id="KW-1185">Reference proteome</keyword>
<dbReference type="InterPro" id="IPR005135">
    <property type="entry name" value="Endo/exonuclease/phosphatase"/>
</dbReference>
<keyword evidence="4" id="KW-0540">Nuclease</keyword>
<evidence type="ECO:0000313" key="5">
    <source>
        <dbReference type="Proteomes" id="UP000642107"/>
    </source>
</evidence>